<dbReference type="Pfam" id="PF19933">
    <property type="entry name" value="DUF6396"/>
    <property type="match status" value="1"/>
</dbReference>
<protein>
    <submittedName>
        <fullName evidence="2">Sel1 repeat family protein</fullName>
    </submittedName>
</protein>
<name>A0AAN0RYX1_9BURK</name>
<dbReference type="Proteomes" id="UP000029413">
    <property type="component" value="Chromosome 2"/>
</dbReference>
<dbReference type="InterPro" id="IPR045653">
    <property type="entry name" value="DUF6396"/>
</dbReference>
<accession>A0AAN0RYX1</accession>
<dbReference type="InterPro" id="IPR050767">
    <property type="entry name" value="Sel1_AlgK"/>
</dbReference>
<sequence>MSDLPRYEKLPLFNPHRKEFKCVYQDQHVPPADAQAEQWFQQALALDDPDVYYKRRNYEKIYRLYEQAAERNHWKAMLNLASLILSPYPGVPVRNPEVAIRWVEKAMLLGVPDAYDRMGVYHQRGLVKGGGATSAYAFFQRAADMGSPLAMTFLGDKLGGIYDAPDGEFWGNRPIAIEMLQCAIAQGYGNAAYWLGFYQKSGYSDETKTQALRTFHDGVKLGCAKCANKLALEFRGFGLTSGENLIGYVDQVRARRYKEIGNALEHYQGRLKLPNLDKILPLPPAPLPKWDGNVKTLIDAAKAVTPPPNKDSADKLGGRAHIPEGQGVLPLEQSPYAVSGDKVVPESGYWLALYGLSTMRKDQLQFARNGDPEHYRAGERFDPPHVNWLEAEQVQWHYLGESRPVPPGRSVFLAQLRDAGFLRQLATQPEKLVCHGLEPCPKTGIWEARVGEEHSLGALYNRWDQQSFVISGQPFPKPRDRYLDIEPERVQWVFMGSANARTDDGFERIAL</sequence>
<organism evidence="2 3">
    <name type="scientific">Burkholderia cenocepacia</name>
    <dbReference type="NCBI Taxonomy" id="95486"/>
    <lineage>
        <taxon>Bacteria</taxon>
        <taxon>Pseudomonadati</taxon>
        <taxon>Pseudomonadota</taxon>
        <taxon>Betaproteobacteria</taxon>
        <taxon>Burkholderiales</taxon>
        <taxon>Burkholderiaceae</taxon>
        <taxon>Burkholderia</taxon>
        <taxon>Burkholderia cepacia complex</taxon>
    </lineage>
</organism>
<proteinExistence type="predicted"/>
<dbReference type="AlphaFoldDB" id="A0AAN0RYX1"/>
<feature type="domain" description="DUF6396" evidence="1">
    <location>
        <begin position="249"/>
        <end position="311"/>
    </location>
</feature>
<dbReference type="InterPro" id="IPR006597">
    <property type="entry name" value="Sel1-like"/>
</dbReference>
<dbReference type="InterPro" id="IPR011990">
    <property type="entry name" value="TPR-like_helical_dom_sf"/>
</dbReference>
<dbReference type="SUPFAM" id="SSF81901">
    <property type="entry name" value="HCP-like"/>
    <property type="match status" value="1"/>
</dbReference>
<evidence type="ECO:0000259" key="1">
    <source>
        <dbReference type="Pfam" id="PF19933"/>
    </source>
</evidence>
<dbReference type="PANTHER" id="PTHR11102">
    <property type="entry name" value="SEL-1-LIKE PROTEIN"/>
    <property type="match status" value="1"/>
</dbReference>
<gene>
    <name evidence="2" type="ORF">DM39_5895</name>
</gene>
<dbReference type="EMBL" id="CP007784">
    <property type="protein sequence ID" value="AIO36428.1"/>
    <property type="molecule type" value="Genomic_DNA"/>
</dbReference>
<dbReference type="Pfam" id="PF08238">
    <property type="entry name" value="Sel1"/>
    <property type="match status" value="5"/>
</dbReference>
<keyword evidence="3" id="KW-1185">Reference proteome</keyword>
<dbReference type="Gene3D" id="1.25.40.10">
    <property type="entry name" value="Tetratricopeptide repeat domain"/>
    <property type="match status" value="1"/>
</dbReference>
<evidence type="ECO:0000313" key="3">
    <source>
        <dbReference type="Proteomes" id="UP000029413"/>
    </source>
</evidence>
<evidence type="ECO:0000313" key="2">
    <source>
        <dbReference type="EMBL" id="AIO36428.1"/>
    </source>
</evidence>
<dbReference type="KEGG" id="bcen:DM39_5895"/>
<dbReference type="PANTHER" id="PTHR11102:SF160">
    <property type="entry name" value="ERAD-ASSOCIATED E3 UBIQUITIN-PROTEIN LIGASE COMPONENT HRD3"/>
    <property type="match status" value="1"/>
</dbReference>
<reference evidence="2 3" key="1">
    <citation type="submission" date="2014-05" db="EMBL/GenBank/DDBJ databases">
        <authorList>
            <person name="Bishop-Lilly K.A."/>
            <person name="Broomall S.M."/>
            <person name="Chain P.S."/>
            <person name="Chertkov O."/>
            <person name="Coyne S.R."/>
            <person name="Daligault H.E."/>
            <person name="Davenport K.W."/>
            <person name="Erkkila T."/>
            <person name="Frey K.G."/>
            <person name="Gibbons H.S."/>
            <person name="Gu W."/>
            <person name="Jaissle J."/>
            <person name="Johnson S.L."/>
            <person name="Koroleva G.I."/>
            <person name="Ladner J.T."/>
            <person name="Lo C.-C."/>
            <person name="Minogue T.D."/>
            <person name="Munk C."/>
            <person name="Palacios G.F."/>
            <person name="Redden C.L."/>
            <person name="Rosenzweig C.N."/>
            <person name="Scholz M.B."/>
            <person name="Teshima H."/>
            <person name="Xu Y."/>
        </authorList>
    </citation>
    <scope>NUCLEOTIDE SEQUENCE [LARGE SCALE GENOMIC DNA]</scope>
    <source>
        <strain evidence="2 3">DDS 22E-1</strain>
    </source>
</reference>